<feature type="binding site" evidence="7">
    <location>
        <position position="54"/>
    </location>
    <ligand>
        <name>Zn(2+)</name>
        <dbReference type="ChEBI" id="CHEBI:29105"/>
        <label>1</label>
    </ligand>
</feature>
<proteinExistence type="inferred from homology"/>
<dbReference type="SMART" id="SM00849">
    <property type="entry name" value="Lactamase_B"/>
    <property type="match status" value="1"/>
</dbReference>
<dbReference type="NCBIfam" id="TIGR03413">
    <property type="entry name" value="GSH_gloB"/>
    <property type="match status" value="1"/>
</dbReference>
<feature type="binding site" evidence="7">
    <location>
        <position position="56"/>
    </location>
    <ligand>
        <name>Zn(2+)</name>
        <dbReference type="ChEBI" id="CHEBI:29105"/>
        <label>2</label>
    </ligand>
</feature>
<dbReference type="Pfam" id="PF16123">
    <property type="entry name" value="HAGH_C"/>
    <property type="match status" value="1"/>
</dbReference>
<dbReference type="PANTHER" id="PTHR43705:SF1">
    <property type="entry name" value="HYDROXYACYLGLUTATHIONE HYDROLASE GLOB"/>
    <property type="match status" value="1"/>
</dbReference>
<sequence>MKLLALPAFTDNYIWMISDGRQALVVDPGDATPVLQALQDHQLSLAAILVTHRHLDHTGGLAALRPVLQGPVYGPRHEAIDGLDIPVGEGDRFEALDLQFETWDTPGHTAGHVSYLALPAQGMPWPQTLVFCGDTLFSAGCGRLFDGTAAQLLHSLDRLAALPADTWLCPTHEYTVSNLRFASAADPGNPDVAEALNQSLALRARGEFTLPTQVGRERQINPFLRYRQPTVVAQALKQGAPDASALSVFTTLRQWKNHYPA</sequence>
<comment type="subunit">
    <text evidence="7">Monomer.</text>
</comment>
<dbReference type="InterPro" id="IPR032282">
    <property type="entry name" value="HAGH_C"/>
</dbReference>
<evidence type="ECO:0000256" key="4">
    <source>
        <dbReference type="ARBA" id="ARBA00022723"/>
    </source>
</evidence>
<comment type="similarity">
    <text evidence="3 7">Belongs to the metallo-beta-lactamase superfamily. Glyoxalase II family.</text>
</comment>
<dbReference type="GO" id="GO:0019243">
    <property type="term" value="P:methylglyoxal catabolic process to D-lactate via S-lactoyl-glutathione"/>
    <property type="evidence" value="ECO:0007669"/>
    <property type="project" value="UniProtKB-UniRule"/>
</dbReference>
<dbReference type="UniPathway" id="UPA00619">
    <property type="reaction ID" value="UER00676"/>
</dbReference>
<keyword evidence="4 7" id="KW-0479">Metal-binding</keyword>
<dbReference type="GO" id="GO:0004416">
    <property type="term" value="F:hydroxyacylglutathione hydrolase activity"/>
    <property type="evidence" value="ECO:0007669"/>
    <property type="project" value="UniProtKB-UniRule"/>
</dbReference>
<evidence type="ECO:0000256" key="3">
    <source>
        <dbReference type="ARBA" id="ARBA00006759"/>
    </source>
</evidence>
<dbReference type="SUPFAM" id="SSF56281">
    <property type="entry name" value="Metallo-hydrolase/oxidoreductase"/>
    <property type="match status" value="1"/>
</dbReference>
<organism evidence="9 10">
    <name type="scientific">Aquabacterium soli</name>
    <dbReference type="NCBI Taxonomy" id="2493092"/>
    <lineage>
        <taxon>Bacteria</taxon>
        <taxon>Pseudomonadati</taxon>
        <taxon>Pseudomonadota</taxon>
        <taxon>Betaproteobacteria</taxon>
        <taxon>Burkholderiales</taxon>
        <taxon>Aquabacterium</taxon>
    </lineage>
</organism>
<name>A0A3R8S9K0_9BURK</name>
<keyword evidence="6 7" id="KW-0862">Zinc</keyword>
<keyword evidence="5 7" id="KW-0378">Hydrolase</keyword>
<dbReference type="PANTHER" id="PTHR43705">
    <property type="entry name" value="HYDROXYACYLGLUTATHIONE HYDROLASE"/>
    <property type="match status" value="1"/>
</dbReference>
<protein>
    <recommendedName>
        <fullName evidence="7">Hydroxyacylglutathione hydrolase</fullName>
        <ecNumber evidence="7">3.1.2.6</ecNumber>
    </recommendedName>
    <alternativeName>
        <fullName evidence="7">Glyoxalase II</fullName>
        <shortName evidence="7">Glx II</shortName>
    </alternativeName>
</protein>
<evidence type="ECO:0000256" key="2">
    <source>
        <dbReference type="ARBA" id="ARBA00004963"/>
    </source>
</evidence>
<dbReference type="EMBL" id="RSED01000003">
    <property type="protein sequence ID" value="RRS05436.1"/>
    <property type="molecule type" value="Genomic_DNA"/>
</dbReference>
<dbReference type="InterPro" id="IPR035680">
    <property type="entry name" value="Clx_II_MBL"/>
</dbReference>
<evidence type="ECO:0000256" key="5">
    <source>
        <dbReference type="ARBA" id="ARBA00022801"/>
    </source>
</evidence>
<dbReference type="PIRSF" id="PIRSF005457">
    <property type="entry name" value="Glx"/>
    <property type="match status" value="1"/>
</dbReference>
<feature type="binding site" evidence="7">
    <location>
        <position position="108"/>
    </location>
    <ligand>
        <name>Zn(2+)</name>
        <dbReference type="ChEBI" id="CHEBI:29105"/>
        <label>1</label>
    </ligand>
</feature>
<evidence type="ECO:0000256" key="1">
    <source>
        <dbReference type="ARBA" id="ARBA00001623"/>
    </source>
</evidence>
<evidence type="ECO:0000256" key="6">
    <source>
        <dbReference type="ARBA" id="ARBA00022833"/>
    </source>
</evidence>
<feature type="binding site" evidence="7">
    <location>
        <position position="57"/>
    </location>
    <ligand>
        <name>Zn(2+)</name>
        <dbReference type="ChEBI" id="CHEBI:29105"/>
        <label>2</label>
    </ligand>
</feature>
<evidence type="ECO:0000313" key="9">
    <source>
        <dbReference type="EMBL" id="RRS05436.1"/>
    </source>
</evidence>
<feature type="binding site" evidence="7">
    <location>
        <position position="134"/>
    </location>
    <ligand>
        <name>Zn(2+)</name>
        <dbReference type="ChEBI" id="CHEBI:29105"/>
        <label>1</label>
    </ligand>
</feature>
<feature type="binding site" evidence="7">
    <location>
        <position position="52"/>
    </location>
    <ligand>
        <name>Zn(2+)</name>
        <dbReference type="ChEBI" id="CHEBI:29105"/>
        <label>1</label>
    </ligand>
</feature>
<dbReference type="GO" id="GO:0046872">
    <property type="term" value="F:metal ion binding"/>
    <property type="evidence" value="ECO:0007669"/>
    <property type="project" value="UniProtKB-KW"/>
</dbReference>
<accession>A0A3R8S9K0</accession>
<feature type="domain" description="Metallo-beta-lactamase" evidence="8">
    <location>
        <begin position="11"/>
        <end position="172"/>
    </location>
</feature>
<comment type="cofactor">
    <cofactor evidence="7">
        <name>Zn(2+)</name>
        <dbReference type="ChEBI" id="CHEBI:29105"/>
    </cofactor>
    <text evidence="7">Binds 2 Zn(2+) ions per subunit.</text>
</comment>
<dbReference type="RefSeq" id="WP_125242005.1">
    <property type="nucleotide sequence ID" value="NZ_RSED01000003.1"/>
</dbReference>
<gene>
    <name evidence="7 9" type="primary">gloB</name>
    <name evidence="9" type="ORF">EIP75_04295</name>
</gene>
<dbReference type="CDD" id="cd07723">
    <property type="entry name" value="hydroxyacylglutathione_hydrolase_MBL-fold"/>
    <property type="match status" value="1"/>
</dbReference>
<dbReference type="OrthoDB" id="9802248at2"/>
<dbReference type="Gene3D" id="3.60.15.10">
    <property type="entry name" value="Ribonuclease Z/Hydroxyacylglutathione hydrolase-like"/>
    <property type="match status" value="1"/>
</dbReference>
<keyword evidence="10" id="KW-1185">Reference proteome</keyword>
<dbReference type="Pfam" id="PF00753">
    <property type="entry name" value="Lactamase_B"/>
    <property type="match status" value="1"/>
</dbReference>
<dbReference type="InterPro" id="IPR001279">
    <property type="entry name" value="Metallo-B-lactamas"/>
</dbReference>
<comment type="pathway">
    <text evidence="2 7">Secondary metabolite metabolism; methylglyoxal degradation; (R)-lactate from methylglyoxal: step 2/2.</text>
</comment>
<evidence type="ECO:0000313" key="10">
    <source>
        <dbReference type="Proteomes" id="UP000269265"/>
    </source>
</evidence>
<comment type="catalytic activity">
    <reaction evidence="1 7">
        <text>an S-(2-hydroxyacyl)glutathione + H2O = a 2-hydroxy carboxylate + glutathione + H(+)</text>
        <dbReference type="Rhea" id="RHEA:21864"/>
        <dbReference type="ChEBI" id="CHEBI:15377"/>
        <dbReference type="ChEBI" id="CHEBI:15378"/>
        <dbReference type="ChEBI" id="CHEBI:57925"/>
        <dbReference type="ChEBI" id="CHEBI:58896"/>
        <dbReference type="ChEBI" id="CHEBI:71261"/>
        <dbReference type="EC" id="3.1.2.6"/>
    </reaction>
</comment>
<dbReference type="EC" id="3.1.2.6" evidence="7"/>
<comment type="function">
    <text evidence="7">Thiolesterase that catalyzes the hydrolysis of S-D-lactoyl-glutathione to form glutathione and D-lactic acid.</text>
</comment>
<dbReference type="HAMAP" id="MF_01374">
    <property type="entry name" value="Glyoxalase_2"/>
    <property type="match status" value="1"/>
</dbReference>
<evidence type="ECO:0000259" key="8">
    <source>
        <dbReference type="SMART" id="SM00849"/>
    </source>
</evidence>
<dbReference type="InterPro" id="IPR036866">
    <property type="entry name" value="RibonucZ/Hydroxyglut_hydro"/>
</dbReference>
<dbReference type="InterPro" id="IPR017782">
    <property type="entry name" value="Hydroxyacylglutathione_Hdrlase"/>
</dbReference>
<comment type="caution">
    <text evidence="9">The sequence shown here is derived from an EMBL/GenBank/DDBJ whole genome shotgun (WGS) entry which is preliminary data.</text>
</comment>
<evidence type="ECO:0000256" key="7">
    <source>
        <dbReference type="HAMAP-Rule" id="MF_01374"/>
    </source>
</evidence>
<feature type="binding site" evidence="7">
    <location>
        <position position="134"/>
    </location>
    <ligand>
        <name>Zn(2+)</name>
        <dbReference type="ChEBI" id="CHEBI:29105"/>
        <label>2</label>
    </ligand>
</feature>
<dbReference type="Proteomes" id="UP000269265">
    <property type="component" value="Unassembled WGS sequence"/>
</dbReference>
<feature type="binding site" evidence="7">
    <location>
        <position position="172"/>
    </location>
    <ligand>
        <name>Zn(2+)</name>
        <dbReference type="ChEBI" id="CHEBI:29105"/>
        <label>2</label>
    </ligand>
</feature>
<dbReference type="InterPro" id="IPR050110">
    <property type="entry name" value="Glyoxalase_II_hydrolase"/>
</dbReference>
<dbReference type="AlphaFoldDB" id="A0A3R8S9K0"/>
<reference evidence="9 10" key="1">
    <citation type="submission" date="2018-12" db="EMBL/GenBank/DDBJ databases">
        <title>The whole draft genome of Aquabacterium sp. SJQ9.</title>
        <authorList>
            <person name="Sun L."/>
            <person name="Gao X."/>
            <person name="Chen W."/>
            <person name="Huang K."/>
        </authorList>
    </citation>
    <scope>NUCLEOTIDE SEQUENCE [LARGE SCALE GENOMIC DNA]</scope>
    <source>
        <strain evidence="9 10">SJQ9</strain>
    </source>
</reference>